<feature type="domain" description="PIN" evidence="8">
    <location>
        <begin position="3"/>
        <end position="118"/>
    </location>
</feature>
<keyword evidence="4" id="KW-0479">Metal-binding</keyword>
<evidence type="ECO:0000259" key="8">
    <source>
        <dbReference type="Pfam" id="PF01850"/>
    </source>
</evidence>
<accession>A0A4R4D4N2</accession>
<dbReference type="EMBL" id="SKBM01000041">
    <property type="protein sequence ID" value="TCZ53173.1"/>
    <property type="molecule type" value="Genomic_DNA"/>
</dbReference>
<dbReference type="InterPro" id="IPR002716">
    <property type="entry name" value="PIN_dom"/>
</dbReference>
<evidence type="ECO:0000256" key="7">
    <source>
        <dbReference type="ARBA" id="ARBA00038093"/>
    </source>
</evidence>
<name>A0A4R4D4N2_9PROT</name>
<comment type="caution">
    <text evidence="9">The sequence shown here is derived from an EMBL/GenBank/DDBJ whole genome shotgun (WGS) entry which is preliminary data.</text>
</comment>
<evidence type="ECO:0000256" key="2">
    <source>
        <dbReference type="ARBA" id="ARBA00022649"/>
    </source>
</evidence>
<keyword evidence="6" id="KW-0460">Magnesium</keyword>
<dbReference type="PANTHER" id="PTHR33653">
    <property type="entry name" value="RIBONUCLEASE VAPC2"/>
    <property type="match status" value="1"/>
</dbReference>
<evidence type="ECO:0000256" key="6">
    <source>
        <dbReference type="ARBA" id="ARBA00022842"/>
    </source>
</evidence>
<keyword evidence="10" id="KW-1185">Reference proteome</keyword>
<keyword evidence="2" id="KW-1277">Toxin-antitoxin system</keyword>
<keyword evidence="5" id="KW-0378">Hydrolase</keyword>
<evidence type="ECO:0000256" key="1">
    <source>
        <dbReference type="ARBA" id="ARBA00001946"/>
    </source>
</evidence>
<proteinExistence type="inferred from homology"/>
<sequence length="132" mass="14156">MTCVDSNVLLDIIQADPAWLGWSKAQLAASLGRGPLVANDVVFAEISVGFGAVQEVEAFLAVAGITVERTPPEALFLAARAHLDYRRRGGARSGVLPDFSIGAHAAVVGLPLITRDPRRYRSYFPALRLICP</sequence>
<dbReference type="InterPro" id="IPR029060">
    <property type="entry name" value="PIN-like_dom_sf"/>
</dbReference>
<evidence type="ECO:0000256" key="5">
    <source>
        <dbReference type="ARBA" id="ARBA00022801"/>
    </source>
</evidence>
<dbReference type="GO" id="GO:0046872">
    <property type="term" value="F:metal ion binding"/>
    <property type="evidence" value="ECO:0007669"/>
    <property type="project" value="UniProtKB-KW"/>
</dbReference>
<reference evidence="9 10" key="1">
    <citation type="submission" date="2019-03" db="EMBL/GenBank/DDBJ databases">
        <title>Paracraurococcus aquatilis NE82 genome sequence.</title>
        <authorList>
            <person name="Zhao Y."/>
            <person name="Du Z."/>
        </authorList>
    </citation>
    <scope>NUCLEOTIDE SEQUENCE [LARGE SCALE GENOMIC DNA]</scope>
    <source>
        <strain evidence="9 10">NE82</strain>
    </source>
</reference>
<dbReference type="SUPFAM" id="SSF88723">
    <property type="entry name" value="PIN domain-like"/>
    <property type="match status" value="1"/>
</dbReference>
<dbReference type="Gene3D" id="3.40.50.1010">
    <property type="entry name" value="5'-nuclease"/>
    <property type="match status" value="1"/>
</dbReference>
<dbReference type="Proteomes" id="UP000295023">
    <property type="component" value="Unassembled WGS sequence"/>
</dbReference>
<dbReference type="AlphaFoldDB" id="A0A4R4D4N2"/>
<comment type="similarity">
    <text evidence="7">Belongs to the PINc/VapC protein family.</text>
</comment>
<comment type="cofactor">
    <cofactor evidence="1">
        <name>Mg(2+)</name>
        <dbReference type="ChEBI" id="CHEBI:18420"/>
    </cofactor>
</comment>
<evidence type="ECO:0000313" key="10">
    <source>
        <dbReference type="Proteomes" id="UP000295023"/>
    </source>
</evidence>
<dbReference type="RefSeq" id="WP_132296559.1">
    <property type="nucleotide sequence ID" value="NZ_SKBM01000041.1"/>
</dbReference>
<gene>
    <name evidence="9" type="ORF">EXY23_25065</name>
</gene>
<evidence type="ECO:0000313" key="9">
    <source>
        <dbReference type="EMBL" id="TCZ53173.1"/>
    </source>
</evidence>
<keyword evidence="3" id="KW-0540">Nuclease</keyword>
<protein>
    <submittedName>
        <fullName evidence="9">PIN domain-containing protein</fullName>
    </submittedName>
</protein>
<dbReference type="GO" id="GO:0016787">
    <property type="term" value="F:hydrolase activity"/>
    <property type="evidence" value="ECO:0007669"/>
    <property type="project" value="UniProtKB-KW"/>
</dbReference>
<evidence type="ECO:0000256" key="3">
    <source>
        <dbReference type="ARBA" id="ARBA00022722"/>
    </source>
</evidence>
<evidence type="ECO:0000256" key="4">
    <source>
        <dbReference type="ARBA" id="ARBA00022723"/>
    </source>
</evidence>
<organism evidence="9 10">
    <name type="scientific">Roseicella aquatilis</name>
    <dbReference type="NCBI Taxonomy" id="2527868"/>
    <lineage>
        <taxon>Bacteria</taxon>
        <taxon>Pseudomonadati</taxon>
        <taxon>Pseudomonadota</taxon>
        <taxon>Alphaproteobacteria</taxon>
        <taxon>Acetobacterales</taxon>
        <taxon>Roseomonadaceae</taxon>
        <taxon>Roseicella</taxon>
    </lineage>
</organism>
<dbReference type="InterPro" id="IPR050556">
    <property type="entry name" value="Type_II_TA_system_RNase"/>
</dbReference>
<dbReference type="OrthoDB" id="9800524at2"/>
<dbReference type="PANTHER" id="PTHR33653:SF1">
    <property type="entry name" value="RIBONUCLEASE VAPC2"/>
    <property type="match status" value="1"/>
</dbReference>
<dbReference type="Pfam" id="PF01850">
    <property type="entry name" value="PIN"/>
    <property type="match status" value="1"/>
</dbReference>
<dbReference type="GO" id="GO:0004518">
    <property type="term" value="F:nuclease activity"/>
    <property type="evidence" value="ECO:0007669"/>
    <property type="project" value="UniProtKB-KW"/>
</dbReference>